<keyword evidence="1" id="KW-0808">Transferase</keyword>
<dbReference type="SUPFAM" id="SSF53335">
    <property type="entry name" value="S-adenosyl-L-methionine-dependent methyltransferases"/>
    <property type="match status" value="1"/>
</dbReference>
<sequence length="75" mass="8468">MTVVCARKTVHTGDPQPRWPGMSQNIYDQHEFFQNYIQLDRQMKGLDGAPEWPQLCAMLPDLKGDSLLDLGCGFG</sequence>
<dbReference type="AlphaFoldDB" id="A0A1S8ABC3"/>
<evidence type="ECO:0000313" key="2">
    <source>
        <dbReference type="Proteomes" id="UP000054516"/>
    </source>
</evidence>
<evidence type="ECO:0000313" key="1">
    <source>
        <dbReference type="EMBL" id="GAW27416.1"/>
    </source>
</evidence>
<dbReference type="Proteomes" id="UP000054516">
    <property type="component" value="Unassembled WGS sequence"/>
</dbReference>
<protein>
    <submittedName>
        <fullName evidence="1">Putative SAM-dependent methyltransferase</fullName>
    </submittedName>
</protein>
<reference evidence="1" key="1">
    <citation type="submission" date="2016-03" db="EMBL/GenBank/DDBJ databases">
        <title>Draft genome sequence of Rosellinia necatrix.</title>
        <authorList>
            <person name="Kanematsu S."/>
        </authorList>
    </citation>
    <scope>NUCLEOTIDE SEQUENCE [LARGE SCALE GENOMIC DNA]</scope>
    <source>
        <strain evidence="1">W97</strain>
    </source>
</reference>
<accession>A0A1S8ABC3</accession>
<dbReference type="OrthoDB" id="66144at2759"/>
<organism evidence="1">
    <name type="scientific">Rosellinia necatrix</name>
    <name type="common">White root-rot fungus</name>
    <dbReference type="NCBI Taxonomy" id="77044"/>
    <lineage>
        <taxon>Eukaryota</taxon>
        <taxon>Fungi</taxon>
        <taxon>Dikarya</taxon>
        <taxon>Ascomycota</taxon>
        <taxon>Pezizomycotina</taxon>
        <taxon>Sordariomycetes</taxon>
        <taxon>Xylariomycetidae</taxon>
        <taxon>Xylariales</taxon>
        <taxon>Xylariaceae</taxon>
        <taxon>Rosellinia</taxon>
    </lineage>
</organism>
<keyword evidence="2" id="KW-1185">Reference proteome</keyword>
<keyword evidence="1" id="KW-0489">Methyltransferase</keyword>
<name>A0A1S8ABC3_ROSNE</name>
<gene>
    <name evidence="1" type="ORF">SAMD00023353_13300030</name>
</gene>
<dbReference type="GO" id="GO:0008168">
    <property type="term" value="F:methyltransferase activity"/>
    <property type="evidence" value="ECO:0007669"/>
    <property type="project" value="UniProtKB-KW"/>
</dbReference>
<dbReference type="InterPro" id="IPR029063">
    <property type="entry name" value="SAM-dependent_MTases_sf"/>
</dbReference>
<proteinExistence type="predicted"/>
<dbReference type="GO" id="GO:0032259">
    <property type="term" value="P:methylation"/>
    <property type="evidence" value="ECO:0007669"/>
    <property type="project" value="UniProtKB-KW"/>
</dbReference>
<dbReference type="EMBL" id="DF977578">
    <property type="protein sequence ID" value="GAW27416.1"/>
    <property type="molecule type" value="Genomic_DNA"/>
</dbReference>